<dbReference type="InterPro" id="IPR020472">
    <property type="entry name" value="WD40_PAC1"/>
</dbReference>
<comment type="caution">
    <text evidence="5">The sequence shown here is derived from an EMBL/GenBank/DDBJ whole genome shotgun (WGS) entry which is preliminary data.</text>
</comment>
<dbReference type="PRINTS" id="PR00320">
    <property type="entry name" value="GPROTEINBRPT"/>
</dbReference>
<sequence>MIEFTAWEVYAYEDGNRPSSALDEGQAKEPPSSKPECQHDQSLIHGKNRIDRVVLAEHLPQISDKALTFESYHVHAEKGIFGGRHDGAIMHWPISQTPSVTSPCVNTLRGHTGAVLTLDFAPDLGPEGLLFSGSADRSIKVWDPWGGTDSSLPTKAGYVHLWNIFEDKFLGDFLLTGVAIIDNNISAGATDDEDPAYLNEHGSSPHDAVELTKTYQFFSASLDGSIRCWDSYEMKASFGFEERDSEITCMVASKHFQKIFTGHDSGVVKGWSIHAGEMLELPLERNGSVTCLATGVVRDQEVLLAGSIDGHVSIWEVNADGFPWAVPFQPTLQSDKKEVTSLVFCKGSFLAQGGQEFFVAGYSSGQIVMWSFAKKSVVCSFRAHSDAVCSMAVHGCFLFSGSDDTLLRMWNMFNLPETYELGVLHPPSSPSSSGSGSPIVCLDVVPMRGLVLSAAADGTLIVWDYTTFEDESAFDANGKMVFRAKADGCIKCLRCWPECKAMICGTAEGKLLVFNLPPHFFQPPELTECMYTRT</sequence>
<dbReference type="Pfam" id="PF00400">
    <property type="entry name" value="WD40"/>
    <property type="match status" value="4"/>
</dbReference>
<evidence type="ECO:0000313" key="10">
    <source>
        <dbReference type="Proteomes" id="UP000460718"/>
    </source>
</evidence>
<dbReference type="SUPFAM" id="SSF50978">
    <property type="entry name" value="WD40 repeat-like"/>
    <property type="match status" value="1"/>
</dbReference>
<dbReference type="EMBL" id="QXGA01000392">
    <property type="protein sequence ID" value="KAE9146684.1"/>
    <property type="molecule type" value="Genomic_DNA"/>
</dbReference>
<dbReference type="EMBL" id="QXFW01000400">
    <property type="protein sequence ID" value="KAE9013438.1"/>
    <property type="molecule type" value="Genomic_DNA"/>
</dbReference>
<dbReference type="Proteomes" id="UP000440732">
    <property type="component" value="Unassembled WGS sequence"/>
</dbReference>
<reference evidence="8 9" key="1">
    <citation type="submission" date="2018-08" db="EMBL/GenBank/DDBJ databases">
        <title>Genomic investigation of the strawberry pathogen Phytophthora fragariae indicates pathogenicity is determined by transcriptional variation in three key races.</title>
        <authorList>
            <person name="Adams T.M."/>
            <person name="Armitage A.D."/>
            <person name="Sobczyk M.K."/>
            <person name="Bates H.J."/>
            <person name="Dunwell J.M."/>
            <person name="Nellist C.F."/>
            <person name="Harrison R.J."/>
        </authorList>
    </citation>
    <scope>NUCLEOTIDE SEQUENCE [LARGE SCALE GENOMIC DNA]</scope>
    <source>
        <strain evidence="7 9">NOV-5</strain>
        <strain evidence="5 8">NOV-9</strain>
        <strain evidence="6 10">SCRP245</strain>
    </source>
</reference>
<evidence type="ECO:0000313" key="9">
    <source>
        <dbReference type="Proteomes" id="UP000440732"/>
    </source>
</evidence>
<dbReference type="Proteomes" id="UP000429523">
    <property type="component" value="Unassembled WGS sequence"/>
</dbReference>
<dbReference type="Proteomes" id="UP000460718">
    <property type="component" value="Unassembled WGS sequence"/>
</dbReference>
<proteinExistence type="predicted"/>
<accession>A0A6A3F7E0</accession>
<dbReference type="InterPro" id="IPR001680">
    <property type="entry name" value="WD40_rpt"/>
</dbReference>
<feature type="repeat" description="WD" evidence="3">
    <location>
        <begin position="381"/>
        <end position="412"/>
    </location>
</feature>
<evidence type="ECO:0000313" key="5">
    <source>
        <dbReference type="EMBL" id="KAE8939690.1"/>
    </source>
</evidence>
<evidence type="ECO:0000256" key="2">
    <source>
        <dbReference type="ARBA" id="ARBA00022737"/>
    </source>
</evidence>
<evidence type="ECO:0000256" key="1">
    <source>
        <dbReference type="ARBA" id="ARBA00022574"/>
    </source>
</evidence>
<protein>
    <submittedName>
        <fullName evidence="5">Uncharacterized protein</fullName>
    </submittedName>
</protein>
<dbReference type="PANTHER" id="PTHR44019:SF8">
    <property type="entry name" value="POC1 CENTRIOLAR PROTEIN HOMOLOG"/>
    <property type="match status" value="1"/>
</dbReference>
<dbReference type="InterPro" id="IPR015943">
    <property type="entry name" value="WD40/YVTN_repeat-like_dom_sf"/>
</dbReference>
<dbReference type="PROSITE" id="PS50294">
    <property type="entry name" value="WD_REPEATS_REGION"/>
    <property type="match status" value="1"/>
</dbReference>
<organism evidence="5 8">
    <name type="scientific">Phytophthora fragariae</name>
    <dbReference type="NCBI Taxonomy" id="53985"/>
    <lineage>
        <taxon>Eukaryota</taxon>
        <taxon>Sar</taxon>
        <taxon>Stramenopiles</taxon>
        <taxon>Oomycota</taxon>
        <taxon>Peronosporomycetes</taxon>
        <taxon>Peronosporales</taxon>
        <taxon>Peronosporaceae</taxon>
        <taxon>Phytophthora</taxon>
    </lineage>
</organism>
<dbReference type="Gene3D" id="2.130.10.10">
    <property type="entry name" value="YVTN repeat-like/Quinoprotein amine dehydrogenase"/>
    <property type="match status" value="3"/>
</dbReference>
<evidence type="ECO:0000313" key="7">
    <source>
        <dbReference type="EMBL" id="KAE9146684.1"/>
    </source>
</evidence>
<dbReference type="InterPro" id="IPR036322">
    <property type="entry name" value="WD40_repeat_dom_sf"/>
</dbReference>
<evidence type="ECO:0000313" key="6">
    <source>
        <dbReference type="EMBL" id="KAE9013438.1"/>
    </source>
</evidence>
<dbReference type="InterPro" id="IPR050505">
    <property type="entry name" value="WDR55/POC1"/>
</dbReference>
<keyword evidence="1 3" id="KW-0853">WD repeat</keyword>
<dbReference type="InterPro" id="IPR019775">
    <property type="entry name" value="WD40_repeat_CS"/>
</dbReference>
<dbReference type="PROSITE" id="PS00678">
    <property type="entry name" value="WD_REPEATS_1"/>
    <property type="match status" value="1"/>
</dbReference>
<gene>
    <name evidence="7" type="ORF">PF006_g8564</name>
    <name evidence="5" type="ORF">PF009_g10479</name>
    <name evidence="6" type="ORF">PF011_g8476</name>
</gene>
<evidence type="ECO:0000256" key="3">
    <source>
        <dbReference type="PROSITE-ProRule" id="PRU00221"/>
    </source>
</evidence>
<dbReference type="AlphaFoldDB" id="A0A6A3F7E0"/>
<keyword evidence="2" id="KW-0677">Repeat</keyword>
<feature type="repeat" description="WD" evidence="3">
    <location>
        <begin position="108"/>
        <end position="143"/>
    </location>
</feature>
<dbReference type="PANTHER" id="PTHR44019">
    <property type="entry name" value="WD REPEAT-CONTAINING PROTEIN 55"/>
    <property type="match status" value="1"/>
</dbReference>
<dbReference type="SMART" id="SM00320">
    <property type="entry name" value="WD40"/>
    <property type="match status" value="8"/>
</dbReference>
<feature type="repeat" description="WD" evidence="3">
    <location>
        <begin position="432"/>
        <end position="473"/>
    </location>
</feature>
<feature type="region of interest" description="Disordered" evidence="4">
    <location>
        <begin position="16"/>
        <end position="39"/>
    </location>
</feature>
<evidence type="ECO:0000256" key="4">
    <source>
        <dbReference type="SAM" id="MobiDB-lite"/>
    </source>
</evidence>
<dbReference type="EMBL" id="QXGF01000473">
    <property type="protein sequence ID" value="KAE8939690.1"/>
    <property type="molecule type" value="Genomic_DNA"/>
</dbReference>
<name>A0A6A3F7E0_9STRA</name>
<dbReference type="PROSITE" id="PS50082">
    <property type="entry name" value="WD_REPEATS_2"/>
    <property type="match status" value="3"/>
</dbReference>
<evidence type="ECO:0000313" key="8">
    <source>
        <dbReference type="Proteomes" id="UP000429523"/>
    </source>
</evidence>